<dbReference type="Gene3D" id="1.25.40.20">
    <property type="entry name" value="Ankyrin repeat-containing domain"/>
    <property type="match status" value="1"/>
</dbReference>
<dbReference type="SUPFAM" id="SSF48403">
    <property type="entry name" value="Ankyrin repeat"/>
    <property type="match status" value="1"/>
</dbReference>
<feature type="repeat" description="ANK" evidence="3">
    <location>
        <begin position="115"/>
        <end position="147"/>
    </location>
</feature>
<feature type="domain" description="SOCS box" evidence="4">
    <location>
        <begin position="261"/>
        <end position="310"/>
    </location>
</feature>
<dbReference type="SMART" id="SM00248">
    <property type="entry name" value="ANK"/>
    <property type="match status" value="4"/>
</dbReference>
<evidence type="ECO:0000313" key="5">
    <source>
        <dbReference type="Proteomes" id="UP001165740"/>
    </source>
</evidence>
<accession>A0A9U8E7Y5</accession>
<keyword evidence="5" id="KW-1185">Reference proteome</keyword>
<dbReference type="InterPro" id="IPR036036">
    <property type="entry name" value="SOCS_box-like_dom_sf"/>
</dbReference>
<organism evidence="5 6">
    <name type="scientific">Biomphalaria glabrata</name>
    <name type="common">Bloodfluke planorb</name>
    <name type="synonym">Freshwater snail</name>
    <dbReference type="NCBI Taxonomy" id="6526"/>
    <lineage>
        <taxon>Eukaryota</taxon>
        <taxon>Metazoa</taxon>
        <taxon>Spiralia</taxon>
        <taxon>Lophotrochozoa</taxon>
        <taxon>Mollusca</taxon>
        <taxon>Gastropoda</taxon>
        <taxon>Heterobranchia</taxon>
        <taxon>Euthyneura</taxon>
        <taxon>Panpulmonata</taxon>
        <taxon>Hygrophila</taxon>
        <taxon>Lymnaeoidea</taxon>
        <taxon>Planorbidae</taxon>
        <taxon>Biomphalaria</taxon>
    </lineage>
</organism>
<feature type="repeat" description="ANK" evidence="3">
    <location>
        <begin position="82"/>
        <end position="114"/>
    </location>
</feature>
<dbReference type="AlphaFoldDB" id="A0A9U8E7Y5"/>
<dbReference type="InterPro" id="IPR051637">
    <property type="entry name" value="Ank_repeat_dom-contain_49"/>
</dbReference>
<dbReference type="OrthoDB" id="194358at2759"/>
<reference evidence="6" key="1">
    <citation type="submission" date="2025-08" db="UniProtKB">
        <authorList>
            <consortium name="RefSeq"/>
        </authorList>
    </citation>
    <scope>IDENTIFICATION</scope>
</reference>
<dbReference type="PANTHER" id="PTHR24180:SF45">
    <property type="entry name" value="POLY [ADP-RIBOSE] POLYMERASE TANKYRASE"/>
    <property type="match status" value="1"/>
</dbReference>
<dbReference type="GO" id="GO:0035556">
    <property type="term" value="P:intracellular signal transduction"/>
    <property type="evidence" value="ECO:0007669"/>
    <property type="project" value="InterPro"/>
</dbReference>
<dbReference type="InterPro" id="IPR001496">
    <property type="entry name" value="SOCS_box"/>
</dbReference>
<dbReference type="PANTHER" id="PTHR24180">
    <property type="entry name" value="CYCLIN-DEPENDENT KINASE INHIBITOR 2C-RELATED"/>
    <property type="match status" value="1"/>
</dbReference>
<evidence type="ECO:0000256" key="1">
    <source>
        <dbReference type="ARBA" id="ARBA00022737"/>
    </source>
</evidence>
<sequence length="321" mass="35836">MARSVCPVSKKNVLREAVKHNDFRLITDMLSSVYRLDGSHTPLGVEEEISLDELLAEAITLKSHHIVNLLLNNGANANSTYKEKSQLFRAVSSGDNDIIKTVLHFGADVRAREPNGKTILHLAATQSSREIISLLMNSGPDIEARDKVQGNTAMHVACTYCNRDAILVLFEHGASVNALNDLCETPLVKILGVVKRKADFHDHSRLTLAKELILLGFVVPSYNLYSPKLRSPNRISQSTHLQAHIKQYKKEISSRHERIQSLYFQLVHSLSNCLTLEGLCRLVILQCLCHKPLHTSVGQLGLPNSMQQYIIRGENPVLIRT</sequence>
<proteinExistence type="predicted"/>
<dbReference type="InterPro" id="IPR036770">
    <property type="entry name" value="Ankyrin_rpt-contain_sf"/>
</dbReference>
<dbReference type="GeneID" id="106062636"/>
<feature type="repeat" description="ANK" evidence="3">
    <location>
        <begin position="149"/>
        <end position="181"/>
    </location>
</feature>
<dbReference type="Pfam" id="PF07525">
    <property type="entry name" value="SOCS_box"/>
    <property type="match status" value="1"/>
</dbReference>
<name>A0A9U8E7Y5_BIOGL</name>
<dbReference type="PROSITE" id="PS50297">
    <property type="entry name" value="ANK_REP_REGION"/>
    <property type="match status" value="2"/>
</dbReference>
<evidence type="ECO:0000259" key="4">
    <source>
        <dbReference type="PROSITE" id="PS50225"/>
    </source>
</evidence>
<dbReference type="Proteomes" id="UP001165740">
    <property type="component" value="Chromosome 9"/>
</dbReference>
<dbReference type="RefSeq" id="XP_013076386.2">
    <property type="nucleotide sequence ID" value="XM_013220932.2"/>
</dbReference>
<dbReference type="PROSITE" id="PS50225">
    <property type="entry name" value="SOCS"/>
    <property type="match status" value="1"/>
</dbReference>
<dbReference type="KEGG" id="bgt:106062636"/>
<dbReference type="Pfam" id="PF12796">
    <property type="entry name" value="Ank_2"/>
    <property type="match status" value="1"/>
</dbReference>
<dbReference type="SUPFAM" id="SSF158235">
    <property type="entry name" value="SOCS box-like"/>
    <property type="match status" value="1"/>
</dbReference>
<evidence type="ECO:0000256" key="3">
    <source>
        <dbReference type="PROSITE-ProRule" id="PRU00023"/>
    </source>
</evidence>
<dbReference type="InterPro" id="IPR002110">
    <property type="entry name" value="Ankyrin_rpt"/>
</dbReference>
<gene>
    <name evidence="6" type="primary">LOC106062636</name>
</gene>
<dbReference type="PROSITE" id="PS50088">
    <property type="entry name" value="ANK_REPEAT"/>
    <property type="match status" value="3"/>
</dbReference>
<keyword evidence="1" id="KW-0677">Repeat</keyword>
<evidence type="ECO:0000256" key="2">
    <source>
        <dbReference type="ARBA" id="ARBA00023043"/>
    </source>
</evidence>
<evidence type="ECO:0000313" key="6">
    <source>
        <dbReference type="RefSeq" id="XP_013076386.2"/>
    </source>
</evidence>
<keyword evidence="2 3" id="KW-0040">ANK repeat</keyword>
<protein>
    <submittedName>
        <fullName evidence="6">Serine/threonine-protein phosphatase 6 regulatory ankyrin repeat subunit B-like</fullName>
    </submittedName>
</protein>